<evidence type="ECO:0000313" key="2">
    <source>
        <dbReference type="Proteomes" id="UP000094527"/>
    </source>
</evidence>
<comment type="caution">
    <text evidence="1">The sequence shown here is derived from an EMBL/GenBank/DDBJ whole genome shotgun (WGS) entry which is preliminary data.</text>
</comment>
<keyword evidence="2" id="KW-1185">Reference proteome</keyword>
<dbReference type="AlphaFoldDB" id="A0A1D2M9W1"/>
<feature type="non-terminal residue" evidence="1">
    <location>
        <position position="282"/>
    </location>
</feature>
<protein>
    <submittedName>
        <fullName evidence="1">Uncharacterized protein</fullName>
    </submittedName>
</protein>
<proteinExistence type="predicted"/>
<organism evidence="1 2">
    <name type="scientific">Orchesella cincta</name>
    <name type="common">Springtail</name>
    <name type="synonym">Podura cincta</name>
    <dbReference type="NCBI Taxonomy" id="48709"/>
    <lineage>
        <taxon>Eukaryota</taxon>
        <taxon>Metazoa</taxon>
        <taxon>Ecdysozoa</taxon>
        <taxon>Arthropoda</taxon>
        <taxon>Hexapoda</taxon>
        <taxon>Collembola</taxon>
        <taxon>Entomobryomorpha</taxon>
        <taxon>Entomobryoidea</taxon>
        <taxon>Orchesellidae</taxon>
        <taxon>Orchesellinae</taxon>
        <taxon>Orchesella</taxon>
    </lineage>
</organism>
<sequence length="282" mass="32302">NSISTCSDERSFIGTNQSVISYTFYLPNKKWSKVEAERKKLKGKDAFANGIEGNLRGMREHFPGWVMRLYTDVDPDQSLCEIICGNDDLFWCDVRQLPGGQNMSKYFAKTWRFLAMGIQQLTYLDSELSNREAAAIQDWLEVETSRRVMIVQFLVDCGEEKTLIGYELGKQLLNQLLERAVEQNDTKWALDQGLIGDVVYLPYETKFVAYDSYHCTKWNKSGNVRPFPTQREGNEFLGSQVLWKLNPEPPTCPESVDQHTENIGSDANKACTLFEATLLYPM</sequence>
<accession>A0A1D2M9W1</accession>
<reference evidence="1 2" key="1">
    <citation type="journal article" date="2016" name="Genome Biol. Evol.">
        <title>Gene Family Evolution Reflects Adaptation to Soil Environmental Stressors in the Genome of the Collembolan Orchesella cincta.</title>
        <authorList>
            <person name="Faddeeva-Vakhrusheva A."/>
            <person name="Derks M.F."/>
            <person name="Anvar S.Y."/>
            <person name="Agamennone V."/>
            <person name="Suring W."/>
            <person name="Smit S."/>
            <person name="van Straalen N.M."/>
            <person name="Roelofs D."/>
        </authorList>
    </citation>
    <scope>NUCLEOTIDE SEQUENCE [LARGE SCALE GENOMIC DNA]</scope>
    <source>
        <tissue evidence="1">Mixed pool</tissue>
    </source>
</reference>
<gene>
    <name evidence="1" type="ORF">Ocin01_16912</name>
</gene>
<evidence type="ECO:0000313" key="1">
    <source>
        <dbReference type="EMBL" id="ODM89768.1"/>
    </source>
</evidence>
<dbReference type="EMBL" id="LJIJ01002386">
    <property type="protein sequence ID" value="ODM89768.1"/>
    <property type="molecule type" value="Genomic_DNA"/>
</dbReference>
<dbReference type="OrthoDB" id="204305at2759"/>
<feature type="non-terminal residue" evidence="1">
    <location>
        <position position="1"/>
    </location>
</feature>
<dbReference type="Proteomes" id="UP000094527">
    <property type="component" value="Unassembled WGS sequence"/>
</dbReference>
<name>A0A1D2M9W1_ORCCI</name>